<feature type="transmembrane region" description="Helical" evidence="1">
    <location>
        <begin position="130"/>
        <end position="159"/>
    </location>
</feature>
<proteinExistence type="predicted"/>
<name>A0ABT2RMX9_9FIRM</name>
<feature type="transmembrane region" description="Helical" evidence="1">
    <location>
        <begin position="171"/>
        <end position="195"/>
    </location>
</feature>
<dbReference type="EMBL" id="JAOQJU010000009">
    <property type="protein sequence ID" value="MCU6686756.1"/>
    <property type="molecule type" value="Genomic_DNA"/>
</dbReference>
<feature type="transmembrane region" description="Helical" evidence="1">
    <location>
        <begin position="303"/>
        <end position="320"/>
    </location>
</feature>
<accession>A0ABT2RMX9</accession>
<evidence type="ECO:0000256" key="1">
    <source>
        <dbReference type="SAM" id="Phobius"/>
    </source>
</evidence>
<feature type="transmembrane region" description="Helical" evidence="1">
    <location>
        <begin position="31"/>
        <end position="50"/>
    </location>
</feature>
<dbReference type="Proteomes" id="UP001652431">
    <property type="component" value="Unassembled WGS sequence"/>
</dbReference>
<feature type="transmembrane region" description="Helical" evidence="1">
    <location>
        <begin position="6"/>
        <end position="24"/>
    </location>
</feature>
<gene>
    <name evidence="2" type="ORF">OCV99_09405</name>
</gene>
<feature type="transmembrane region" description="Helical" evidence="1">
    <location>
        <begin position="250"/>
        <end position="268"/>
    </location>
</feature>
<feature type="transmembrane region" description="Helical" evidence="1">
    <location>
        <begin position="280"/>
        <end position="297"/>
    </location>
</feature>
<evidence type="ECO:0000313" key="3">
    <source>
        <dbReference type="Proteomes" id="UP001652431"/>
    </source>
</evidence>
<comment type="caution">
    <text evidence="2">The sequence shown here is derived from an EMBL/GenBank/DDBJ whole genome shotgun (WGS) entry which is preliminary data.</text>
</comment>
<sequence length="363" mass="41991">MNSSLSWWHVIIFFIVVFGGMELAKKSYSKKMAGIICFVLICVAGLRHGYVDTRSYRAGFEALIPSEILNWENIVHSDSYSVGFSVLSAFVKSFTTNSQAFLWILSFITVGLLFWGFVKNVYWKDIDLAIFLFITTGCYLETMNGVRQYLAIAIMFYFLPNYIKEKKLVNYLVVVLLVATIHPTALLFIPIYFVAMRKPWGKATAGIVIVCILLYVFFNSGVGSFIADILEETTYGSGEYTDMLLNSTTSVNFLRVLVAAVPVGLSLFVHKVDEDDEDTYIIAFNMSMFNLMTWIFATRMVYFYRLAMYFTPYMIILLCYEFNYIDERYRKLFKLLAIICFLLFNIYNLRVMGDQFFVGYLRY</sequence>
<keyword evidence="1" id="KW-0472">Membrane</keyword>
<dbReference type="RefSeq" id="WP_262575284.1">
    <property type="nucleotide sequence ID" value="NZ_JAOQJU010000009.1"/>
</dbReference>
<protein>
    <submittedName>
        <fullName evidence="2">EpsG family protein</fullName>
    </submittedName>
</protein>
<organism evidence="2 3">
    <name type="scientific">Dorea acetigenes</name>
    <dbReference type="NCBI Taxonomy" id="2981787"/>
    <lineage>
        <taxon>Bacteria</taxon>
        <taxon>Bacillati</taxon>
        <taxon>Bacillota</taxon>
        <taxon>Clostridia</taxon>
        <taxon>Lachnospirales</taxon>
        <taxon>Lachnospiraceae</taxon>
        <taxon>Dorea</taxon>
    </lineage>
</organism>
<keyword evidence="1" id="KW-1133">Transmembrane helix</keyword>
<feature type="transmembrane region" description="Helical" evidence="1">
    <location>
        <begin position="207"/>
        <end position="230"/>
    </location>
</feature>
<keyword evidence="3" id="KW-1185">Reference proteome</keyword>
<keyword evidence="1" id="KW-0812">Transmembrane</keyword>
<evidence type="ECO:0000313" key="2">
    <source>
        <dbReference type="EMBL" id="MCU6686756.1"/>
    </source>
</evidence>
<feature type="transmembrane region" description="Helical" evidence="1">
    <location>
        <begin position="100"/>
        <end position="118"/>
    </location>
</feature>
<dbReference type="InterPro" id="IPR049458">
    <property type="entry name" value="EpsG-like"/>
</dbReference>
<feature type="transmembrane region" description="Helical" evidence="1">
    <location>
        <begin position="332"/>
        <end position="349"/>
    </location>
</feature>
<dbReference type="Pfam" id="PF14897">
    <property type="entry name" value="EpsG"/>
    <property type="match status" value="1"/>
</dbReference>
<reference evidence="2 3" key="1">
    <citation type="journal article" date="2021" name="ISME Commun">
        <title>Automated analysis of genomic sequences facilitates high-throughput and comprehensive description of bacteria.</title>
        <authorList>
            <person name="Hitch T.C.A."/>
        </authorList>
    </citation>
    <scope>NUCLEOTIDE SEQUENCE [LARGE SCALE GENOMIC DNA]</scope>
    <source>
        <strain evidence="2 3">Sanger_03</strain>
    </source>
</reference>